<dbReference type="EMBL" id="MU003538">
    <property type="protein sequence ID" value="KAF2464369.1"/>
    <property type="molecule type" value="Genomic_DNA"/>
</dbReference>
<organism evidence="1 2">
    <name type="scientific">Lindgomyces ingoldianus</name>
    <dbReference type="NCBI Taxonomy" id="673940"/>
    <lineage>
        <taxon>Eukaryota</taxon>
        <taxon>Fungi</taxon>
        <taxon>Dikarya</taxon>
        <taxon>Ascomycota</taxon>
        <taxon>Pezizomycotina</taxon>
        <taxon>Dothideomycetes</taxon>
        <taxon>Pleosporomycetidae</taxon>
        <taxon>Pleosporales</taxon>
        <taxon>Lindgomycetaceae</taxon>
        <taxon>Lindgomyces</taxon>
    </lineage>
</organism>
<protein>
    <submittedName>
        <fullName evidence="1">Uncharacterized protein</fullName>
    </submittedName>
</protein>
<accession>A0ACB6QBE7</accession>
<keyword evidence="2" id="KW-1185">Reference proteome</keyword>
<comment type="caution">
    <text evidence="1">The sequence shown here is derived from an EMBL/GenBank/DDBJ whole genome shotgun (WGS) entry which is preliminary data.</text>
</comment>
<reference evidence="1" key="1">
    <citation type="journal article" date="2020" name="Stud. Mycol.">
        <title>101 Dothideomycetes genomes: a test case for predicting lifestyles and emergence of pathogens.</title>
        <authorList>
            <person name="Haridas S."/>
            <person name="Albert R."/>
            <person name="Binder M."/>
            <person name="Bloem J."/>
            <person name="Labutti K."/>
            <person name="Salamov A."/>
            <person name="Andreopoulos B."/>
            <person name="Baker S."/>
            <person name="Barry K."/>
            <person name="Bills G."/>
            <person name="Bluhm B."/>
            <person name="Cannon C."/>
            <person name="Castanera R."/>
            <person name="Culley D."/>
            <person name="Daum C."/>
            <person name="Ezra D."/>
            <person name="Gonzalez J."/>
            <person name="Henrissat B."/>
            <person name="Kuo A."/>
            <person name="Liang C."/>
            <person name="Lipzen A."/>
            <person name="Lutzoni F."/>
            <person name="Magnuson J."/>
            <person name="Mondo S."/>
            <person name="Nolan M."/>
            <person name="Ohm R."/>
            <person name="Pangilinan J."/>
            <person name="Park H.-J."/>
            <person name="Ramirez L."/>
            <person name="Alfaro M."/>
            <person name="Sun H."/>
            <person name="Tritt A."/>
            <person name="Yoshinaga Y."/>
            <person name="Zwiers L.-H."/>
            <person name="Turgeon B."/>
            <person name="Goodwin S."/>
            <person name="Spatafora J."/>
            <person name="Crous P."/>
            <person name="Grigoriev I."/>
        </authorList>
    </citation>
    <scope>NUCLEOTIDE SEQUENCE</scope>
    <source>
        <strain evidence="1">ATCC 200398</strain>
    </source>
</reference>
<evidence type="ECO:0000313" key="1">
    <source>
        <dbReference type="EMBL" id="KAF2464369.1"/>
    </source>
</evidence>
<dbReference type="Proteomes" id="UP000799755">
    <property type="component" value="Unassembled WGS sequence"/>
</dbReference>
<evidence type="ECO:0000313" key="2">
    <source>
        <dbReference type="Proteomes" id="UP000799755"/>
    </source>
</evidence>
<name>A0ACB6QBE7_9PLEO</name>
<proteinExistence type="predicted"/>
<sequence length="539" mass="60715">MATLTDGIDNNNDKDLEYYGIEIEPEVVLPNFNDVHKTGARTILGIIDRNLPKELLWRSHVLLGTYKFGFEELQLCVKVDLANASRPIMTHVDNYFEMARRNIDGIRDSLRQSVTEELTVCGDSLTAFSAGLIVLRLLEETTSYIREYRKFGGAAAGKSTGKYWDLNTTTNIAPLLDHKLGMLGVDLDTVQGAATSILGKTPSQICNDILPDWRILHCENILRNDLRTKFLQYQAELRRELMALDVEHLKACVPRQHQRAKGEGTSAKEQIIEYLTKPRIAFHGTRREVVPCIVQHGFLKPGSPHPLTKKPLSIVNGAAYGQGIYCSPEAWYAFLYSSGQETALVELPGRKLLVCAVITGRTAMVTQGCNWWDKSKPFPGADSNVNPSGLAYILFNNAQILPCYVLHLDWAQKNQDAVWDYVSQISNHRTGKRSVPEPNGLMFSGDKARQKQELIAKGMKFFAYGFGPVSRKKLVIEDVAEIDDHEEEYGEYQAKRIEIQSRNANFWDWGKLDGESALDEYAEARKAKIRKKAKDEDTD</sequence>
<gene>
    <name evidence="1" type="ORF">BDR25DRAFT_381508</name>
</gene>